<evidence type="ECO:0000256" key="6">
    <source>
        <dbReference type="ARBA" id="ARBA00023288"/>
    </source>
</evidence>
<keyword evidence="6 8" id="KW-0449">Lipoprotein</keyword>
<dbReference type="RefSeq" id="WP_116300661.1">
    <property type="nucleotide sequence ID" value="NZ_NFZV01000001.1"/>
</dbReference>
<dbReference type="EMBL" id="NFZW01000001">
    <property type="protein sequence ID" value="RFA39381.1"/>
    <property type="molecule type" value="Genomic_DNA"/>
</dbReference>
<evidence type="ECO:0000259" key="11">
    <source>
        <dbReference type="PROSITE" id="PS51123"/>
    </source>
</evidence>
<dbReference type="InterPro" id="IPR050330">
    <property type="entry name" value="Bact_OuterMem_StrucFunc"/>
</dbReference>
<dbReference type="InterPro" id="IPR014169">
    <property type="entry name" value="Pal_lipo_C"/>
</dbReference>
<keyword evidence="4 8" id="KW-0564">Palmitate</keyword>
<evidence type="ECO:0000256" key="8">
    <source>
        <dbReference type="HAMAP-Rule" id="MF_02204"/>
    </source>
</evidence>
<dbReference type="InterPro" id="IPR006664">
    <property type="entry name" value="OMP_bac"/>
</dbReference>
<dbReference type="AlphaFoldDB" id="A0A3E0X191"/>
<evidence type="ECO:0000256" key="10">
    <source>
        <dbReference type="SAM" id="SignalP"/>
    </source>
</evidence>
<dbReference type="InterPro" id="IPR036737">
    <property type="entry name" value="OmpA-like_sf"/>
</dbReference>
<feature type="region of interest" description="Disordered" evidence="9">
    <location>
        <begin position="27"/>
        <end position="63"/>
    </location>
</feature>
<evidence type="ECO:0000256" key="3">
    <source>
        <dbReference type="ARBA" id="ARBA00023136"/>
    </source>
</evidence>
<keyword evidence="3 8" id="KW-0472">Membrane</keyword>
<evidence type="ECO:0000256" key="7">
    <source>
        <dbReference type="ARBA" id="ARBA00023306"/>
    </source>
</evidence>
<comment type="function">
    <text evidence="8">Part of the Tol-Pal system, which plays a role in outer membrane invagination during cell division and is important for maintaining outer membrane integrity.</text>
</comment>
<name>A0A3E0X191_9GAMM</name>
<evidence type="ECO:0000256" key="5">
    <source>
        <dbReference type="ARBA" id="ARBA00023237"/>
    </source>
</evidence>
<dbReference type="OrthoDB" id="9809164at2"/>
<dbReference type="InterPro" id="IPR006690">
    <property type="entry name" value="OMPA-like_CS"/>
</dbReference>
<evidence type="ECO:0000313" key="13">
    <source>
        <dbReference type="Proteomes" id="UP000256763"/>
    </source>
</evidence>
<comment type="subcellular location">
    <subcellularLocation>
        <location evidence="8">Cell outer membrane</location>
        <topology evidence="8">Lipid-anchor</topology>
    </subcellularLocation>
</comment>
<dbReference type="InterPro" id="IPR006665">
    <property type="entry name" value="OmpA-like"/>
</dbReference>
<dbReference type="CDD" id="cd07185">
    <property type="entry name" value="OmpA_C-like"/>
    <property type="match status" value="1"/>
</dbReference>
<comment type="similarity">
    <text evidence="8">Belongs to the Pal lipoprotein family.</text>
</comment>
<dbReference type="PROSITE" id="PS01068">
    <property type="entry name" value="OMPA_1"/>
    <property type="match status" value="1"/>
</dbReference>
<evidence type="ECO:0000256" key="9">
    <source>
        <dbReference type="SAM" id="MobiDB-lite"/>
    </source>
</evidence>
<dbReference type="Pfam" id="PF00691">
    <property type="entry name" value="OmpA"/>
    <property type="match status" value="1"/>
</dbReference>
<feature type="compositionally biased region" description="Basic and acidic residues" evidence="9">
    <location>
        <begin position="33"/>
        <end position="50"/>
    </location>
</feature>
<dbReference type="PRINTS" id="PR01021">
    <property type="entry name" value="OMPADOMAIN"/>
</dbReference>
<evidence type="ECO:0000313" key="12">
    <source>
        <dbReference type="EMBL" id="RFA39381.1"/>
    </source>
</evidence>
<keyword evidence="7 8" id="KW-0131">Cell cycle</keyword>
<proteinExistence type="inferred from homology"/>
<keyword evidence="13" id="KW-1185">Reference proteome</keyword>
<reference evidence="13" key="1">
    <citation type="submission" date="2017-05" db="EMBL/GenBank/DDBJ databases">
        <authorList>
            <person name="Sharma S."/>
            <person name="Sidhu C."/>
            <person name="Pinnaka A.K."/>
        </authorList>
    </citation>
    <scope>NUCLEOTIDE SEQUENCE [LARGE SCALE GENOMIC DNA]</scope>
    <source>
        <strain evidence="13">AK93</strain>
    </source>
</reference>
<organism evidence="12 13">
    <name type="scientific">Alkalilimnicola ehrlichii</name>
    <dbReference type="NCBI Taxonomy" id="351052"/>
    <lineage>
        <taxon>Bacteria</taxon>
        <taxon>Pseudomonadati</taxon>
        <taxon>Pseudomonadota</taxon>
        <taxon>Gammaproteobacteria</taxon>
        <taxon>Chromatiales</taxon>
        <taxon>Ectothiorhodospiraceae</taxon>
        <taxon>Alkalilimnicola</taxon>
    </lineage>
</organism>
<keyword evidence="5 8" id="KW-0998">Cell outer membrane</keyword>
<evidence type="ECO:0000256" key="1">
    <source>
        <dbReference type="ARBA" id="ARBA00022618"/>
    </source>
</evidence>
<dbReference type="NCBIfam" id="TIGR02802">
    <property type="entry name" value="Pal_lipo"/>
    <property type="match status" value="1"/>
</dbReference>
<feature type="domain" description="OmpA-like" evidence="11">
    <location>
        <begin position="61"/>
        <end position="177"/>
    </location>
</feature>
<dbReference type="PANTHER" id="PTHR30329">
    <property type="entry name" value="STATOR ELEMENT OF FLAGELLAR MOTOR COMPLEX"/>
    <property type="match status" value="1"/>
</dbReference>
<accession>A0A3E0X191</accession>
<dbReference type="Gene3D" id="3.30.1330.60">
    <property type="entry name" value="OmpA-like domain"/>
    <property type="match status" value="1"/>
</dbReference>
<evidence type="ECO:0000256" key="4">
    <source>
        <dbReference type="ARBA" id="ARBA00023139"/>
    </source>
</evidence>
<protein>
    <recommendedName>
        <fullName evidence="8">Peptidoglycan-associated lipoprotein</fullName>
        <shortName evidence="8">PAL</shortName>
    </recommendedName>
</protein>
<dbReference type="GO" id="GO:0051301">
    <property type="term" value="P:cell division"/>
    <property type="evidence" value="ECO:0007669"/>
    <property type="project" value="UniProtKB-UniRule"/>
</dbReference>
<dbReference type="PANTHER" id="PTHR30329:SF21">
    <property type="entry name" value="LIPOPROTEIN YIAD-RELATED"/>
    <property type="match status" value="1"/>
</dbReference>
<feature type="signal peptide" evidence="10">
    <location>
        <begin position="1"/>
        <end position="17"/>
    </location>
</feature>
<feature type="chain" id="PRO_5017608156" description="Peptidoglycan-associated lipoprotein" evidence="10">
    <location>
        <begin position="18"/>
        <end position="177"/>
    </location>
</feature>
<dbReference type="InterPro" id="IPR039001">
    <property type="entry name" value="Pal"/>
</dbReference>
<dbReference type="PROSITE" id="PS51123">
    <property type="entry name" value="OMPA_2"/>
    <property type="match status" value="1"/>
</dbReference>
<dbReference type="GO" id="GO:0009279">
    <property type="term" value="C:cell outer membrane"/>
    <property type="evidence" value="ECO:0007669"/>
    <property type="project" value="UniProtKB-SubCell"/>
</dbReference>
<keyword evidence="1 8" id="KW-0132">Cell division</keyword>
<keyword evidence="2 8" id="KW-0732">Signal</keyword>
<dbReference type="PROSITE" id="PS51257">
    <property type="entry name" value="PROKAR_LIPOPROTEIN"/>
    <property type="match status" value="1"/>
</dbReference>
<feature type="compositionally biased region" description="Acidic residues" evidence="9">
    <location>
        <begin position="51"/>
        <end position="61"/>
    </location>
</feature>
<evidence type="ECO:0000256" key="2">
    <source>
        <dbReference type="ARBA" id="ARBA00022729"/>
    </source>
</evidence>
<comment type="caution">
    <text evidence="12">The sequence shown here is derived from an EMBL/GenBank/DDBJ whole genome shotgun (WGS) entry which is preliminary data.</text>
</comment>
<sequence length="177" mass="19212">MKRLSLVLAALSFLVLAGCSTTGDVATETVEDEAPRQEVETTDTEARAVEDTEALEGDPLDDPSSPLANRVVYFAFDSSELSSDDIALLEAHARHLANNPDLRVVVEGHTDERGSKEYNLALGERRANAAVRILTLNGVGQNQVESVSFGEEEPVALGSNEEAWAQNRRAELVYSNR</sequence>
<dbReference type="SUPFAM" id="SSF103088">
    <property type="entry name" value="OmpA-like"/>
    <property type="match status" value="1"/>
</dbReference>
<gene>
    <name evidence="8" type="primary">pal</name>
    <name evidence="12" type="ORF">CAL65_00830</name>
</gene>
<dbReference type="HAMAP" id="MF_02204">
    <property type="entry name" value="Pal"/>
    <property type="match status" value="1"/>
</dbReference>
<comment type="subunit">
    <text evidence="8">The Tol-Pal system is composed of five core proteins: the inner membrane proteins TolA, TolQ and TolR, the periplasmic protein TolB and the outer membrane protein Pal. They form a network linking the inner and outer membranes and the peptidoglycan layer.</text>
</comment>
<dbReference type="Proteomes" id="UP000256763">
    <property type="component" value="Unassembled WGS sequence"/>
</dbReference>